<accession>A0A914DHG3</accession>
<reference evidence="2" key="1">
    <citation type="submission" date="2022-11" db="UniProtKB">
        <authorList>
            <consortium name="WormBaseParasite"/>
        </authorList>
    </citation>
    <scope>IDENTIFICATION</scope>
</reference>
<proteinExistence type="predicted"/>
<name>A0A914DHG3_9BILA</name>
<sequence>MFGKLNPLAHLNLQRSACVLSCRLIRTRWERGYLKDLYHRRALIGADPVISRSAQPN</sequence>
<evidence type="ECO:0000313" key="2">
    <source>
        <dbReference type="WBParaSite" id="ACRNAN_scaffold25287.g18036.t1"/>
    </source>
</evidence>
<evidence type="ECO:0000313" key="1">
    <source>
        <dbReference type="Proteomes" id="UP000887540"/>
    </source>
</evidence>
<dbReference type="Proteomes" id="UP000887540">
    <property type="component" value="Unplaced"/>
</dbReference>
<dbReference type="AlphaFoldDB" id="A0A914DHG3"/>
<organism evidence="1 2">
    <name type="scientific">Acrobeloides nanus</name>
    <dbReference type="NCBI Taxonomy" id="290746"/>
    <lineage>
        <taxon>Eukaryota</taxon>
        <taxon>Metazoa</taxon>
        <taxon>Ecdysozoa</taxon>
        <taxon>Nematoda</taxon>
        <taxon>Chromadorea</taxon>
        <taxon>Rhabditida</taxon>
        <taxon>Tylenchina</taxon>
        <taxon>Cephalobomorpha</taxon>
        <taxon>Cephaloboidea</taxon>
        <taxon>Cephalobidae</taxon>
        <taxon>Acrobeloides</taxon>
    </lineage>
</organism>
<protein>
    <submittedName>
        <fullName evidence="2">Uncharacterized protein</fullName>
    </submittedName>
</protein>
<keyword evidence="1" id="KW-1185">Reference proteome</keyword>
<dbReference type="WBParaSite" id="ACRNAN_scaffold25287.g18036.t1">
    <property type="protein sequence ID" value="ACRNAN_scaffold25287.g18036.t1"/>
    <property type="gene ID" value="ACRNAN_scaffold25287.g18036"/>
</dbReference>